<dbReference type="EMBL" id="LXQA010106090">
    <property type="protein sequence ID" value="MCI17578.1"/>
    <property type="molecule type" value="Genomic_DNA"/>
</dbReference>
<evidence type="ECO:0000256" key="1">
    <source>
        <dbReference type="SAM" id="Phobius"/>
    </source>
</evidence>
<sequence length="59" mass="6347">DREDVQHHLSILLFIGLACGSVMLLSTKLFGAATLSAFTGPKNAHVVPAANTYVQVIYF</sequence>
<keyword evidence="3" id="KW-1185">Reference proteome</keyword>
<comment type="caution">
    <text evidence="2">The sequence shown here is derived from an EMBL/GenBank/DDBJ whole genome shotgun (WGS) entry which is preliminary data.</text>
</comment>
<reference evidence="2 3" key="1">
    <citation type="journal article" date="2018" name="Front. Plant Sci.">
        <title>Red Clover (Trifolium pratense) and Zigzag Clover (T. medium) - A Picture of Genomic Similarities and Differences.</title>
        <authorList>
            <person name="Dluhosova J."/>
            <person name="Istvanek J."/>
            <person name="Nedelnik J."/>
            <person name="Repkova J."/>
        </authorList>
    </citation>
    <scope>NUCLEOTIDE SEQUENCE [LARGE SCALE GENOMIC DNA]</scope>
    <source>
        <strain evidence="3">cv. 10/8</strain>
        <tissue evidence="2">Leaf</tissue>
    </source>
</reference>
<dbReference type="AlphaFoldDB" id="A0A392Q0I3"/>
<feature type="transmembrane region" description="Helical" evidence="1">
    <location>
        <begin position="6"/>
        <end position="25"/>
    </location>
</feature>
<accession>A0A392Q0I3</accession>
<keyword evidence="1" id="KW-1133">Transmembrane helix</keyword>
<name>A0A392Q0I3_9FABA</name>
<dbReference type="Proteomes" id="UP000265520">
    <property type="component" value="Unassembled WGS sequence"/>
</dbReference>
<organism evidence="2 3">
    <name type="scientific">Trifolium medium</name>
    <dbReference type="NCBI Taxonomy" id="97028"/>
    <lineage>
        <taxon>Eukaryota</taxon>
        <taxon>Viridiplantae</taxon>
        <taxon>Streptophyta</taxon>
        <taxon>Embryophyta</taxon>
        <taxon>Tracheophyta</taxon>
        <taxon>Spermatophyta</taxon>
        <taxon>Magnoliopsida</taxon>
        <taxon>eudicotyledons</taxon>
        <taxon>Gunneridae</taxon>
        <taxon>Pentapetalae</taxon>
        <taxon>rosids</taxon>
        <taxon>fabids</taxon>
        <taxon>Fabales</taxon>
        <taxon>Fabaceae</taxon>
        <taxon>Papilionoideae</taxon>
        <taxon>50 kb inversion clade</taxon>
        <taxon>NPAAA clade</taxon>
        <taxon>Hologalegina</taxon>
        <taxon>IRL clade</taxon>
        <taxon>Trifolieae</taxon>
        <taxon>Trifolium</taxon>
    </lineage>
</organism>
<proteinExistence type="predicted"/>
<evidence type="ECO:0000313" key="3">
    <source>
        <dbReference type="Proteomes" id="UP000265520"/>
    </source>
</evidence>
<feature type="non-terminal residue" evidence="2">
    <location>
        <position position="1"/>
    </location>
</feature>
<protein>
    <submittedName>
        <fullName evidence="2">Enhanced disease susceptibility</fullName>
    </submittedName>
</protein>
<evidence type="ECO:0000313" key="2">
    <source>
        <dbReference type="EMBL" id="MCI17578.1"/>
    </source>
</evidence>
<keyword evidence="1" id="KW-0812">Transmembrane</keyword>
<keyword evidence="1" id="KW-0472">Membrane</keyword>